<evidence type="ECO:0000256" key="6">
    <source>
        <dbReference type="ARBA" id="ARBA00023136"/>
    </source>
</evidence>
<keyword evidence="9" id="KW-1185">Reference proteome</keyword>
<feature type="transmembrane region" description="Helical" evidence="7">
    <location>
        <begin position="251"/>
        <end position="271"/>
    </location>
</feature>
<dbReference type="PANTHER" id="PTHR31376">
    <property type="entry name" value="OS09G0467300 PROTEIN-RELATED"/>
    <property type="match status" value="1"/>
</dbReference>
<feature type="transmembrane region" description="Helical" evidence="7">
    <location>
        <begin position="215"/>
        <end position="239"/>
    </location>
</feature>
<evidence type="ECO:0000256" key="7">
    <source>
        <dbReference type="RuleBase" id="RU368015"/>
    </source>
</evidence>
<feature type="transmembrane region" description="Helical" evidence="7">
    <location>
        <begin position="85"/>
        <end position="109"/>
    </location>
</feature>
<dbReference type="GO" id="GO:0016020">
    <property type="term" value="C:membrane"/>
    <property type="evidence" value="ECO:0007669"/>
    <property type="project" value="UniProtKB-SubCell"/>
</dbReference>
<dbReference type="SUPFAM" id="SSF103481">
    <property type="entry name" value="Multidrug resistance efflux transporter EmrE"/>
    <property type="match status" value="1"/>
</dbReference>
<evidence type="ECO:0000256" key="1">
    <source>
        <dbReference type="ARBA" id="ARBA00004141"/>
    </source>
</evidence>
<accession>A0AAD8IJ59</accession>
<keyword evidence="3 7" id="KW-0813">Transport</keyword>
<keyword evidence="4 7" id="KW-0812">Transmembrane</keyword>
<dbReference type="GO" id="GO:0015211">
    <property type="term" value="F:purine nucleoside transmembrane transporter activity"/>
    <property type="evidence" value="ECO:0007669"/>
    <property type="project" value="UniProtKB-UniRule"/>
</dbReference>
<feature type="transmembrane region" description="Helical" evidence="7">
    <location>
        <begin position="349"/>
        <end position="367"/>
    </location>
</feature>
<dbReference type="GO" id="GO:0005345">
    <property type="term" value="F:purine nucleobase transmembrane transporter activity"/>
    <property type="evidence" value="ECO:0007669"/>
    <property type="project" value="UniProtKB-UniRule"/>
</dbReference>
<comment type="caution">
    <text evidence="8">The sequence shown here is derived from an EMBL/GenBank/DDBJ whole genome shotgun (WGS) entry which is preliminary data.</text>
</comment>
<sequence>MLHLCFLWYLICVGNYLLTSVAFFILCENTEFVTVTNNLIDYNEKGMSKSMKRLLLVLNCLMLCLGDCGGPQMQRLYFVKGGKRVWLSSCLETAGWPFLFIPIIISYLYRRNKGIPGTKLVSIRPALIIPCAVIGILTGADDYMYSYGLSFLPVSTSALIISTQLAFTAGFAFLLVKQKFTSFTVNAVFLLSIGAVILAFHTSSDRPANESNKQYFLGFFMTLGAAALYGFILPAIELMCKKAKQPINYSLLMEMQVVMSFFATVVCAIGMVVNHDFTAIPREAREFELGVTMYCITLILNGVLWQLFFLGATGVIFCGSSLLSGIIIASLLPLTETFAVLFFHDKFQAEKAISLTLCLWGFMSYFYGEFQNIKNRKEASNLDSSQ</sequence>
<proteinExistence type="inferred from homology"/>
<feature type="transmembrane region" description="Helical" evidence="7">
    <location>
        <begin position="6"/>
        <end position="27"/>
    </location>
</feature>
<evidence type="ECO:0000256" key="4">
    <source>
        <dbReference type="ARBA" id="ARBA00022692"/>
    </source>
</evidence>
<dbReference type="InterPro" id="IPR030182">
    <property type="entry name" value="PUP_plant"/>
</dbReference>
<dbReference type="EMBL" id="JAUIZM010000005">
    <property type="protein sequence ID" value="KAK1385934.1"/>
    <property type="molecule type" value="Genomic_DNA"/>
</dbReference>
<dbReference type="Pfam" id="PF16913">
    <property type="entry name" value="PUNUT"/>
    <property type="match status" value="1"/>
</dbReference>
<evidence type="ECO:0000256" key="5">
    <source>
        <dbReference type="ARBA" id="ARBA00022989"/>
    </source>
</evidence>
<keyword evidence="5 7" id="KW-1133">Transmembrane helix</keyword>
<feature type="transmembrane region" description="Helical" evidence="7">
    <location>
        <begin position="291"/>
        <end position="310"/>
    </location>
</feature>
<protein>
    <recommendedName>
        <fullName evidence="7">Probable purine permease</fullName>
    </recommendedName>
</protein>
<name>A0AAD8IJ59_9APIA</name>
<evidence type="ECO:0000256" key="3">
    <source>
        <dbReference type="ARBA" id="ARBA00022448"/>
    </source>
</evidence>
<feature type="transmembrane region" description="Helical" evidence="7">
    <location>
        <begin position="183"/>
        <end position="203"/>
    </location>
</feature>
<reference evidence="8" key="2">
    <citation type="submission" date="2023-05" db="EMBL/GenBank/DDBJ databases">
        <authorList>
            <person name="Schelkunov M.I."/>
        </authorList>
    </citation>
    <scope>NUCLEOTIDE SEQUENCE</scope>
    <source>
        <strain evidence="8">Hsosn_3</strain>
        <tissue evidence="8">Leaf</tissue>
    </source>
</reference>
<feature type="transmembrane region" description="Helical" evidence="7">
    <location>
        <begin position="152"/>
        <end position="176"/>
    </location>
</feature>
<feature type="transmembrane region" description="Helical" evidence="7">
    <location>
        <begin position="322"/>
        <end position="343"/>
    </location>
</feature>
<feature type="transmembrane region" description="Helical" evidence="7">
    <location>
        <begin position="54"/>
        <end position="73"/>
    </location>
</feature>
<evidence type="ECO:0000256" key="2">
    <source>
        <dbReference type="ARBA" id="ARBA00006213"/>
    </source>
</evidence>
<dbReference type="AlphaFoldDB" id="A0AAD8IJ59"/>
<gene>
    <name evidence="8" type="ORF">POM88_023669</name>
</gene>
<evidence type="ECO:0000313" key="9">
    <source>
        <dbReference type="Proteomes" id="UP001237642"/>
    </source>
</evidence>
<comment type="subcellular location">
    <subcellularLocation>
        <location evidence="1 7">Membrane</location>
        <topology evidence="1 7">Multi-pass membrane protein</topology>
    </subcellularLocation>
</comment>
<dbReference type="PANTHER" id="PTHR31376:SF105">
    <property type="entry name" value="PURINE PERMEASE-RELATED"/>
    <property type="match status" value="1"/>
</dbReference>
<dbReference type="InterPro" id="IPR037185">
    <property type="entry name" value="EmrE-like"/>
</dbReference>
<dbReference type="Proteomes" id="UP001237642">
    <property type="component" value="Unassembled WGS sequence"/>
</dbReference>
<organism evidence="8 9">
    <name type="scientific">Heracleum sosnowskyi</name>
    <dbReference type="NCBI Taxonomy" id="360622"/>
    <lineage>
        <taxon>Eukaryota</taxon>
        <taxon>Viridiplantae</taxon>
        <taxon>Streptophyta</taxon>
        <taxon>Embryophyta</taxon>
        <taxon>Tracheophyta</taxon>
        <taxon>Spermatophyta</taxon>
        <taxon>Magnoliopsida</taxon>
        <taxon>eudicotyledons</taxon>
        <taxon>Gunneridae</taxon>
        <taxon>Pentapetalae</taxon>
        <taxon>asterids</taxon>
        <taxon>campanulids</taxon>
        <taxon>Apiales</taxon>
        <taxon>Apiaceae</taxon>
        <taxon>Apioideae</taxon>
        <taxon>apioid superclade</taxon>
        <taxon>Tordylieae</taxon>
        <taxon>Tordyliinae</taxon>
        <taxon>Heracleum</taxon>
    </lineage>
</organism>
<comment type="similarity">
    <text evidence="2 7">Belongs to the purine permeases (TC 2.A.7.14) family.</text>
</comment>
<comment type="caution">
    <text evidence="7">Lacks conserved residue(s) required for the propagation of feature annotation.</text>
</comment>
<evidence type="ECO:0000313" key="8">
    <source>
        <dbReference type="EMBL" id="KAK1385934.1"/>
    </source>
</evidence>
<feature type="transmembrane region" description="Helical" evidence="7">
    <location>
        <begin position="121"/>
        <end position="140"/>
    </location>
</feature>
<reference evidence="8" key="1">
    <citation type="submission" date="2023-02" db="EMBL/GenBank/DDBJ databases">
        <title>Genome of toxic invasive species Heracleum sosnowskyi carries increased number of genes despite the absence of recent whole-genome duplications.</title>
        <authorList>
            <person name="Schelkunov M."/>
            <person name="Shtratnikova V."/>
            <person name="Makarenko M."/>
            <person name="Klepikova A."/>
            <person name="Omelchenko D."/>
            <person name="Novikova G."/>
            <person name="Obukhova E."/>
            <person name="Bogdanov V."/>
            <person name="Penin A."/>
            <person name="Logacheva M."/>
        </authorList>
    </citation>
    <scope>NUCLEOTIDE SEQUENCE</scope>
    <source>
        <strain evidence="8">Hsosn_3</strain>
        <tissue evidence="8">Leaf</tissue>
    </source>
</reference>
<keyword evidence="6 7" id="KW-0472">Membrane</keyword>